<evidence type="ECO:0000256" key="5">
    <source>
        <dbReference type="ARBA" id="ARBA00022750"/>
    </source>
</evidence>
<protein>
    <recommendedName>
        <fullName evidence="3">pepsin A</fullName>
        <ecNumber evidence="3">3.4.23.1</ecNumber>
    </recommendedName>
</protein>
<name>A0ABR0YCY0_HUSHU</name>
<comment type="caution">
    <text evidence="12">The sequence shown here is derived from an EMBL/GenBank/DDBJ whole genome shotgun (WGS) entry which is preliminary data.</text>
</comment>
<dbReference type="SUPFAM" id="SSF50630">
    <property type="entry name" value="Acid proteases"/>
    <property type="match status" value="1"/>
</dbReference>
<dbReference type="Gene3D" id="6.10.140.60">
    <property type="match status" value="1"/>
</dbReference>
<dbReference type="Gene3D" id="2.40.70.10">
    <property type="entry name" value="Acid Proteases"/>
    <property type="match status" value="2"/>
</dbReference>
<dbReference type="PANTHER" id="PTHR47966:SF22">
    <property type="entry name" value="PEPSIN A-3-RELATED"/>
    <property type="match status" value="1"/>
</dbReference>
<dbReference type="PRINTS" id="PR00792">
    <property type="entry name" value="PEPSIN"/>
</dbReference>
<keyword evidence="10" id="KW-0732">Signal</keyword>
<keyword evidence="5 9" id="KW-0064">Aspartyl protease</keyword>
<dbReference type="PROSITE" id="PS00141">
    <property type="entry name" value="ASP_PROTEASE"/>
    <property type="match status" value="2"/>
</dbReference>
<dbReference type="InterPro" id="IPR021109">
    <property type="entry name" value="Peptidase_aspartic_dom_sf"/>
</dbReference>
<dbReference type="InterPro" id="IPR033121">
    <property type="entry name" value="PEPTIDASE_A1"/>
</dbReference>
<dbReference type="EC" id="3.4.23.1" evidence="3"/>
<keyword evidence="13" id="KW-1185">Reference proteome</keyword>
<dbReference type="Pfam" id="PF00026">
    <property type="entry name" value="Asp"/>
    <property type="match status" value="1"/>
</dbReference>
<keyword evidence="6" id="KW-0222">Digestion</keyword>
<feature type="signal peptide" evidence="10">
    <location>
        <begin position="1"/>
        <end position="16"/>
    </location>
</feature>
<feature type="chain" id="PRO_5046419797" description="pepsin A" evidence="10">
    <location>
        <begin position="17"/>
        <end position="383"/>
    </location>
</feature>
<evidence type="ECO:0000256" key="2">
    <source>
        <dbReference type="ARBA" id="ARBA00007447"/>
    </source>
</evidence>
<evidence type="ECO:0000256" key="3">
    <source>
        <dbReference type="ARBA" id="ARBA00011924"/>
    </source>
</evidence>
<organism evidence="12 13">
    <name type="scientific">Huso huso</name>
    <name type="common">Beluga</name>
    <name type="synonym">Acipenser huso</name>
    <dbReference type="NCBI Taxonomy" id="61971"/>
    <lineage>
        <taxon>Eukaryota</taxon>
        <taxon>Metazoa</taxon>
        <taxon>Chordata</taxon>
        <taxon>Craniata</taxon>
        <taxon>Vertebrata</taxon>
        <taxon>Euteleostomi</taxon>
        <taxon>Actinopterygii</taxon>
        <taxon>Chondrostei</taxon>
        <taxon>Acipenseriformes</taxon>
        <taxon>Acipenseridae</taxon>
        <taxon>Huso</taxon>
    </lineage>
</organism>
<comment type="function">
    <text evidence="1">Shows particularly broad specificity; although bonds involving phenylalanine and leucine are preferred, many others are also cleaved to some extent.</text>
</comment>
<dbReference type="InterPro" id="IPR012848">
    <property type="entry name" value="Aspartic_peptidase_N"/>
</dbReference>
<feature type="domain" description="Peptidase A1" evidence="11">
    <location>
        <begin position="72"/>
        <end position="380"/>
    </location>
</feature>
<gene>
    <name evidence="12" type="ORF">HHUSO_G30711</name>
</gene>
<proteinExistence type="inferred from homology"/>
<evidence type="ECO:0000313" key="13">
    <source>
        <dbReference type="Proteomes" id="UP001369086"/>
    </source>
</evidence>
<dbReference type="InterPro" id="IPR001461">
    <property type="entry name" value="Aspartic_peptidase_A1"/>
</dbReference>
<evidence type="ECO:0000313" key="12">
    <source>
        <dbReference type="EMBL" id="KAK6470490.1"/>
    </source>
</evidence>
<dbReference type="PROSITE" id="PS51767">
    <property type="entry name" value="PEPTIDASE_A1"/>
    <property type="match status" value="1"/>
</dbReference>
<dbReference type="PANTHER" id="PTHR47966">
    <property type="entry name" value="BETA-SITE APP-CLEAVING ENZYME, ISOFORM A-RELATED"/>
    <property type="match status" value="1"/>
</dbReference>
<dbReference type="Pfam" id="PF07966">
    <property type="entry name" value="A1_Propeptide"/>
    <property type="match status" value="1"/>
</dbReference>
<keyword evidence="4 9" id="KW-0645">Protease</keyword>
<dbReference type="Proteomes" id="UP001369086">
    <property type="component" value="Unassembled WGS sequence"/>
</dbReference>
<keyword evidence="8" id="KW-1015">Disulfide bond</keyword>
<dbReference type="InterPro" id="IPR001969">
    <property type="entry name" value="Aspartic_peptidase_AS"/>
</dbReference>
<evidence type="ECO:0000256" key="4">
    <source>
        <dbReference type="ARBA" id="ARBA00022670"/>
    </source>
</evidence>
<comment type="similarity">
    <text evidence="2 9">Belongs to the peptidase A1 family.</text>
</comment>
<keyword evidence="7 9" id="KW-0378">Hydrolase</keyword>
<dbReference type="EMBL" id="JAHFZB010000035">
    <property type="protein sequence ID" value="KAK6470490.1"/>
    <property type="molecule type" value="Genomic_DNA"/>
</dbReference>
<evidence type="ECO:0000256" key="6">
    <source>
        <dbReference type="ARBA" id="ARBA00022757"/>
    </source>
</evidence>
<reference evidence="12 13" key="1">
    <citation type="submission" date="2021-05" db="EMBL/GenBank/DDBJ databases">
        <authorList>
            <person name="Zahm M."/>
            <person name="Klopp C."/>
            <person name="Cabau C."/>
            <person name="Kuhl H."/>
            <person name="Suciu R."/>
            <person name="Ciorpac M."/>
            <person name="Holostenco D."/>
            <person name="Gessner J."/>
            <person name="Wuertz S."/>
            <person name="Hohne C."/>
            <person name="Stock M."/>
            <person name="Gislard M."/>
            <person name="Lluch J."/>
            <person name="Milhes M."/>
            <person name="Lampietro C."/>
            <person name="Lopez Roques C."/>
            <person name="Donnadieu C."/>
            <person name="Du K."/>
            <person name="Schartl M."/>
            <person name="Guiguen Y."/>
        </authorList>
    </citation>
    <scope>NUCLEOTIDE SEQUENCE [LARGE SCALE GENOMIC DNA]</scope>
    <source>
        <strain evidence="12">Hh-F2</strain>
        <tissue evidence="12">Blood</tissue>
    </source>
</reference>
<evidence type="ECO:0000256" key="9">
    <source>
        <dbReference type="RuleBase" id="RU000454"/>
    </source>
</evidence>
<evidence type="ECO:0000256" key="10">
    <source>
        <dbReference type="SAM" id="SignalP"/>
    </source>
</evidence>
<sequence length="383" mass="41616">MKWAIVLLGLVALSECLTRVPLMKGKSMRTALKEKGLLEEFLKKNPHNLASKYNLYAQSFAEPMYNDLDIEYYGAISIGTPPQSFKVLLDTGSANLWVPSVYCSSYACSNHNKYNPSLSSTYRALNTALSISYGTGSMTGFLAYDTVTIGGIIDPNQMFGLSETEPGSFLYYSPFDGILGLSYPSISSSGATPVFDNMMNQGLVSQDLFSIYLSRNGATGSVVLFGGIDESYYTGQINWVPVTYQGYWQIAVDNIMINGQVVACSQGCQAIVDSGTSLIAGPPTEISSIQQWIGAVNSNNEYLINCQNIPSMPQVVVTINGIPYTLPAAAYVRQINGQCTSGFQSMSLPTAQGDLWILGDVFIREYYSIFDRGNNMVGLAQAV</sequence>
<accession>A0ABR0YCY0</accession>
<evidence type="ECO:0000256" key="7">
    <source>
        <dbReference type="ARBA" id="ARBA00022801"/>
    </source>
</evidence>
<evidence type="ECO:0000256" key="8">
    <source>
        <dbReference type="ARBA" id="ARBA00023157"/>
    </source>
</evidence>
<evidence type="ECO:0000259" key="11">
    <source>
        <dbReference type="PROSITE" id="PS51767"/>
    </source>
</evidence>
<evidence type="ECO:0000256" key="1">
    <source>
        <dbReference type="ARBA" id="ARBA00002318"/>
    </source>
</evidence>